<proteinExistence type="predicted"/>
<dbReference type="OrthoDB" id="6167724at2"/>
<protein>
    <submittedName>
        <fullName evidence="2">Prepilin-type N-terminal cleavage/methylation domain-containing protein</fullName>
    </submittedName>
</protein>
<keyword evidence="1" id="KW-0812">Transmembrane</keyword>
<keyword evidence="1" id="KW-0472">Membrane</keyword>
<dbReference type="AlphaFoldDB" id="A0A3S0XQA9"/>
<evidence type="ECO:0000313" key="3">
    <source>
        <dbReference type="Proteomes" id="UP000287336"/>
    </source>
</evidence>
<evidence type="ECO:0000256" key="1">
    <source>
        <dbReference type="SAM" id="Phobius"/>
    </source>
</evidence>
<evidence type="ECO:0000313" key="2">
    <source>
        <dbReference type="EMBL" id="RUR27323.1"/>
    </source>
</evidence>
<keyword evidence="3" id="KW-1185">Reference proteome</keyword>
<dbReference type="NCBIfam" id="TIGR02532">
    <property type="entry name" value="IV_pilin_GFxxxE"/>
    <property type="match status" value="1"/>
</dbReference>
<dbReference type="RefSeq" id="WP_126948824.1">
    <property type="nucleotide sequence ID" value="NZ_RZHG01000028.1"/>
</dbReference>
<comment type="caution">
    <text evidence="2">The sequence shown here is derived from an EMBL/GenBank/DDBJ whole genome shotgun (WGS) entry which is preliminary data.</text>
</comment>
<keyword evidence="1" id="KW-1133">Transmembrane helix</keyword>
<dbReference type="EMBL" id="RZHG01000028">
    <property type="protein sequence ID" value="RUR27323.1"/>
    <property type="molecule type" value="Genomic_DNA"/>
</dbReference>
<dbReference type="Gene3D" id="3.30.700.10">
    <property type="entry name" value="Glycoprotein, Type 4 Pilin"/>
    <property type="match status" value="1"/>
</dbReference>
<reference evidence="2 3" key="1">
    <citation type="submission" date="2018-12" db="EMBL/GenBank/DDBJ databases">
        <title>three novel Halomonas strain isolated from plants.</title>
        <authorList>
            <person name="Sun C."/>
        </authorList>
    </citation>
    <scope>NUCLEOTIDE SEQUENCE [LARGE SCALE GENOMIC DNA]</scope>
    <source>
        <strain evidence="2 3">DSM 19434</strain>
    </source>
</reference>
<feature type="transmembrane region" description="Helical" evidence="1">
    <location>
        <begin position="12"/>
        <end position="34"/>
    </location>
</feature>
<dbReference type="PROSITE" id="PS00409">
    <property type="entry name" value="PROKAR_NTER_METHYL"/>
    <property type="match status" value="1"/>
</dbReference>
<accession>A0A3S0XQA9</accession>
<name>A0A3S0XQA9_9GAMM</name>
<dbReference type="InterPro" id="IPR045584">
    <property type="entry name" value="Pilin-like"/>
</dbReference>
<dbReference type="InterPro" id="IPR012902">
    <property type="entry name" value="N_methyl_site"/>
</dbReference>
<dbReference type="Pfam" id="PF07963">
    <property type="entry name" value="N_methyl"/>
    <property type="match status" value="1"/>
</dbReference>
<dbReference type="SUPFAM" id="SSF54523">
    <property type="entry name" value="Pili subunits"/>
    <property type="match status" value="1"/>
</dbReference>
<dbReference type="Proteomes" id="UP000287336">
    <property type="component" value="Unassembled WGS sequence"/>
</dbReference>
<organism evidence="2 3">
    <name type="scientific">Vreelandella andesensis</name>
    <dbReference type="NCBI Taxonomy" id="447567"/>
    <lineage>
        <taxon>Bacteria</taxon>
        <taxon>Pseudomonadati</taxon>
        <taxon>Pseudomonadota</taxon>
        <taxon>Gammaproteobacteria</taxon>
        <taxon>Oceanospirillales</taxon>
        <taxon>Halomonadaceae</taxon>
        <taxon>Vreelandella</taxon>
    </lineage>
</organism>
<sequence>MDNNSRVSGYTLIELLLAIVVAAILSALSLPAYLTYLDHSAFGACQRELATFKTQALASNHLDDTLAPFSFGACAVGDDGQPNQAAVASAFRGVFEGEATSLILDTQRQGVQAQITQQGTVERVTAP</sequence>
<gene>
    <name evidence="2" type="ORF">ELY33_15600</name>
</gene>